<organism evidence="3 4">
    <name type="scientific">Lophiostoma macrostomum CBS 122681</name>
    <dbReference type="NCBI Taxonomy" id="1314788"/>
    <lineage>
        <taxon>Eukaryota</taxon>
        <taxon>Fungi</taxon>
        <taxon>Dikarya</taxon>
        <taxon>Ascomycota</taxon>
        <taxon>Pezizomycotina</taxon>
        <taxon>Dothideomycetes</taxon>
        <taxon>Pleosporomycetidae</taxon>
        <taxon>Pleosporales</taxon>
        <taxon>Lophiostomataceae</taxon>
        <taxon>Lophiostoma</taxon>
    </lineage>
</organism>
<reference evidence="3" key="1">
    <citation type="journal article" date="2020" name="Stud. Mycol.">
        <title>101 Dothideomycetes genomes: a test case for predicting lifestyles and emergence of pathogens.</title>
        <authorList>
            <person name="Haridas S."/>
            <person name="Albert R."/>
            <person name="Binder M."/>
            <person name="Bloem J."/>
            <person name="Labutti K."/>
            <person name="Salamov A."/>
            <person name="Andreopoulos B."/>
            <person name="Baker S."/>
            <person name="Barry K."/>
            <person name="Bills G."/>
            <person name="Bluhm B."/>
            <person name="Cannon C."/>
            <person name="Castanera R."/>
            <person name="Culley D."/>
            <person name="Daum C."/>
            <person name="Ezra D."/>
            <person name="Gonzalez J."/>
            <person name="Henrissat B."/>
            <person name="Kuo A."/>
            <person name="Liang C."/>
            <person name="Lipzen A."/>
            <person name="Lutzoni F."/>
            <person name="Magnuson J."/>
            <person name="Mondo S."/>
            <person name="Nolan M."/>
            <person name="Ohm R."/>
            <person name="Pangilinan J."/>
            <person name="Park H.-J."/>
            <person name="Ramirez L."/>
            <person name="Alfaro M."/>
            <person name="Sun H."/>
            <person name="Tritt A."/>
            <person name="Yoshinaga Y."/>
            <person name="Zwiers L.-H."/>
            <person name="Turgeon B."/>
            <person name="Goodwin S."/>
            <person name="Spatafora J."/>
            <person name="Crous P."/>
            <person name="Grigoriev I."/>
        </authorList>
    </citation>
    <scope>NUCLEOTIDE SEQUENCE</scope>
    <source>
        <strain evidence="3">CBS 122681</strain>
    </source>
</reference>
<protein>
    <submittedName>
        <fullName evidence="3">Uncharacterized protein</fullName>
    </submittedName>
</protein>
<keyword evidence="4" id="KW-1185">Reference proteome</keyword>
<sequence length="213" mass="23354">MILNLLTMFALMSGMAIRFWRQLMRGTTVSKPGVLPTTANHANSKKLSALHDIYDSSFLWPAFRRLLRFQFSSGATACLLGTLSALRGPLFQRALTIETPTNAPTVYRCNPTLIVIGILLSVAGVAGIVPLYAGFWELGRNVSLNPLEIARAFGAPLMEGMDGNATSDMITIERGGMSVRYGVLERFGMEKKLRVEETARATVRAPWQGEIFG</sequence>
<evidence type="ECO:0000313" key="4">
    <source>
        <dbReference type="Proteomes" id="UP000799324"/>
    </source>
</evidence>
<name>A0A6A6TIV8_9PLEO</name>
<evidence type="ECO:0000313" key="3">
    <source>
        <dbReference type="EMBL" id="KAF2659830.1"/>
    </source>
</evidence>
<dbReference type="PANTHER" id="PTHR37576">
    <property type="entry name" value="DEFECT AT LOW TEMPERATURE PROTEIN 1"/>
    <property type="match status" value="1"/>
</dbReference>
<keyword evidence="1" id="KW-0812">Transmembrane</keyword>
<dbReference type="Proteomes" id="UP000799324">
    <property type="component" value="Unassembled WGS sequence"/>
</dbReference>
<dbReference type="AlphaFoldDB" id="A0A6A6TIV8"/>
<dbReference type="PANTHER" id="PTHR37576:SF2">
    <property type="entry name" value="DEFECT AT LOW TEMPERATURE PROTEIN 1"/>
    <property type="match status" value="1"/>
</dbReference>
<keyword evidence="2" id="KW-0732">Signal</keyword>
<evidence type="ECO:0000256" key="2">
    <source>
        <dbReference type="SAM" id="SignalP"/>
    </source>
</evidence>
<feature type="transmembrane region" description="Helical" evidence="1">
    <location>
        <begin position="113"/>
        <end position="135"/>
    </location>
</feature>
<evidence type="ECO:0000256" key="1">
    <source>
        <dbReference type="SAM" id="Phobius"/>
    </source>
</evidence>
<proteinExistence type="predicted"/>
<feature type="chain" id="PRO_5025605325" evidence="2">
    <location>
        <begin position="17"/>
        <end position="213"/>
    </location>
</feature>
<keyword evidence="1" id="KW-0472">Membrane</keyword>
<keyword evidence="1" id="KW-1133">Transmembrane helix</keyword>
<dbReference type="EMBL" id="MU004304">
    <property type="protein sequence ID" value="KAF2659830.1"/>
    <property type="molecule type" value="Genomic_DNA"/>
</dbReference>
<accession>A0A6A6TIV8</accession>
<gene>
    <name evidence="3" type="ORF">K491DRAFT_136858</name>
</gene>
<dbReference type="OrthoDB" id="5357734at2759"/>
<feature type="signal peptide" evidence="2">
    <location>
        <begin position="1"/>
        <end position="16"/>
    </location>
</feature>